<dbReference type="PANTHER" id="PTHR43625:SF40">
    <property type="entry name" value="ALDO-KETO REDUCTASE YAKC [NADP(+)]"/>
    <property type="match status" value="1"/>
</dbReference>
<dbReference type="Gene3D" id="3.20.20.100">
    <property type="entry name" value="NADP-dependent oxidoreductase domain"/>
    <property type="match status" value="1"/>
</dbReference>
<dbReference type="InterPro" id="IPR020471">
    <property type="entry name" value="AKR"/>
</dbReference>
<name>A0A9P4X6T1_9HYPO</name>
<keyword evidence="1" id="KW-0560">Oxidoreductase</keyword>
<dbReference type="InterPro" id="IPR023210">
    <property type="entry name" value="NADP_OxRdtase_dom"/>
</dbReference>
<protein>
    <submittedName>
        <fullName evidence="3">Aldo-keto reductase yakc [NAD]P</fullName>
    </submittedName>
</protein>
<feature type="domain" description="NADP-dependent oxidoreductase" evidence="2">
    <location>
        <begin position="21"/>
        <end position="318"/>
    </location>
</feature>
<evidence type="ECO:0000259" key="2">
    <source>
        <dbReference type="Pfam" id="PF00248"/>
    </source>
</evidence>
<dbReference type="InterPro" id="IPR036812">
    <property type="entry name" value="NAD(P)_OxRdtase_dom_sf"/>
</dbReference>
<dbReference type="GO" id="GO:0005737">
    <property type="term" value="C:cytoplasm"/>
    <property type="evidence" value="ECO:0007669"/>
    <property type="project" value="TreeGrafter"/>
</dbReference>
<accession>A0A9P4X6T1</accession>
<evidence type="ECO:0000256" key="1">
    <source>
        <dbReference type="ARBA" id="ARBA00023002"/>
    </source>
</evidence>
<dbReference type="PRINTS" id="PR00069">
    <property type="entry name" value="ALDKETRDTASE"/>
</dbReference>
<keyword evidence="4" id="KW-1185">Reference proteome</keyword>
<dbReference type="AlphaFoldDB" id="A0A9P4X6T1"/>
<dbReference type="EMBL" id="QLNT01000019">
    <property type="protein sequence ID" value="KAF3063364.1"/>
    <property type="molecule type" value="Genomic_DNA"/>
</dbReference>
<comment type="caution">
    <text evidence="3">The sequence shown here is derived from an EMBL/GenBank/DDBJ whole genome shotgun (WGS) entry which is preliminary data.</text>
</comment>
<dbReference type="Proteomes" id="UP000801864">
    <property type="component" value="Unassembled WGS sequence"/>
</dbReference>
<reference evidence="3 4" key="1">
    <citation type="submission" date="2018-06" db="EMBL/GenBank/DDBJ databases">
        <title>Genome analysis of cellulolytic fungus Trichoderma lentiforme CFAM-422.</title>
        <authorList>
            <person name="Steindorff A.S."/>
            <person name="Formighieri E.F."/>
            <person name="Midorikawa G.E.O."/>
            <person name="Tamietti M.S."/>
            <person name="Ramos E.Z."/>
            <person name="Silva A.S."/>
            <person name="Bon E.P.S."/>
            <person name="Mendes T.D."/>
            <person name="Damaso M.C.T."/>
            <person name="Favaro L.C.L."/>
        </authorList>
    </citation>
    <scope>NUCLEOTIDE SEQUENCE [LARGE SCALE GENOMIC DNA]</scope>
    <source>
        <strain evidence="3 4">CFAM-422</strain>
    </source>
</reference>
<evidence type="ECO:0000313" key="4">
    <source>
        <dbReference type="Proteomes" id="UP000801864"/>
    </source>
</evidence>
<dbReference type="SUPFAM" id="SSF51430">
    <property type="entry name" value="NAD(P)-linked oxidoreductase"/>
    <property type="match status" value="1"/>
</dbReference>
<dbReference type="InterPro" id="IPR050791">
    <property type="entry name" value="Aldo-Keto_reductase"/>
</dbReference>
<organism evidence="3 4">
    <name type="scientific">Trichoderma lentiforme</name>
    <dbReference type="NCBI Taxonomy" id="1567552"/>
    <lineage>
        <taxon>Eukaryota</taxon>
        <taxon>Fungi</taxon>
        <taxon>Dikarya</taxon>
        <taxon>Ascomycota</taxon>
        <taxon>Pezizomycotina</taxon>
        <taxon>Sordariomycetes</taxon>
        <taxon>Hypocreomycetidae</taxon>
        <taxon>Hypocreales</taxon>
        <taxon>Hypocreaceae</taxon>
        <taxon>Trichoderma</taxon>
    </lineage>
</organism>
<dbReference type="GO" id="GO:0016491">
    <property type="term" value="F:oxidoreductase activity"/>
    <property type="evidence" value="ECO:0007669"/>
    <property type="project" value="UniProtKB-KW"/>
</dbReference>
<dbReference type="Pfam" id="PF00248">
    <property type="entry name" value="Aldo_ket_red"/>
    <property type="match status" value="1"/>
</dbReference>
<gene>
    <name evidence="3" type="ORF">CFAM422_010022</name>
</gene>
<evidence type="ECO:0000313" key="3">
    <source>
        <dbReference type="EMBL" id="KAF3063364.1"/>
    </source>
</evidence>
<sequence length="341" mass="38030">MAPSIRLPLRQVGKNGAFATPIGFGAMGMSMAYGTVFPTEDRLRVLDRAWELGCTNWDTASIYGDSEEVIGEWFKRHPERRADIFLATKFGFRKNDAGIIVDASPEHCLESAEQSLKRLNVTCIDLFYMHRTNGEVPIEKTVGAMKKLQDEGKVKYLGLSEVSSNTLRRAYAVAPISAVQVEYNPWTLDIEGSAGTHLLQTCKELGVAVFAYSPLGRGLLTGRFRSIDDFDENDSRRRYERFQGDNISKNLQLVDKFNELAKEKGCTPAQLVLAWLLAQYEALFVIPGTKNIEYLEQNVGASDVKLSRDEERTIRSLVEEAGVHGGRNPFAGGFHDTVPLE</sequence>
<proteinExistence type="predicted"/>
<dbReference type="PANTHER" id="PTHR43625">
    <property type="entry name" value="AFLATOXIN B1 ALDEHYDE REDUCTASE"/>
    <property type="match status" value="1"/>
</dbReference>